<dbReference type="AlphaFoldDB" id="A0A2T1EIE2"/>
<feature type="signal peptide" evidence="2">
    <location>
        <begin position="1"/>
        <end position="27"/>
    </location>
</feature>
<evidence type="ECO:0000313" key="6">
    <source>
        <dbReference type="Proteomes" id="UP000239576"/>
    </source>
</evidence>
<dbReference type="PROSITE" id="PS51272">
    <property type="entry name" value="SLH"/>
    <property type="match status" value="1"/>
</dbReference>
<proteinExistence type="inferred from homology"/>
<dbReference type="InterPro" id="IPR007049">
    <property type="entry name" value="Carb-sel_porin_OprB"/>
</dbReference>
<dbReference type="GO" id="GO:0008643">
    <property type="term" value="P:carbohydrate transport"/>
    <property type="evidence" value="ECO:0007669"/>
    <property type="project" value="InterPro"/>
</dbReference>
<sequence>MNHLICNLLLSSAVLMVPCVGFQSTIAAPNQTVNRAQAAAPASPRSSQQIAQDSSDTQNGADEEPMLQVTAVSQLSDIRPTDWAFQALQSLVERYGCIAGYPDRTFRGNRALTRYEFAAGLNACLDRINELIAAGTANLVKKEDLVALQRLQEEFAAELATLRGRVGALEAQTATLERQQFSTTTKLTGENVFGVVSVLGGDRADGVRADRVPTFGYRVRLNLETSFSGRDLLTTRFQANNVTPLGGTTVAGGGLGALRTNEGRVEFDGDSRGSVGIGLLRYRFPIGPRTNIYLAGAGNGFVDIDASQQLNPYFDGGAVSLFGLRNSIYNYSGGTGFGLRHFFNDTFELNLGYLVPNANDPSAKNGLFNGQYGALAQLVVNLSPASKIGFTYINAYSPFPDRIQPDIASSLGATGSNLANSNFGTSVSTNAFGFSGSINFNPNVSLAGWVGYSQQRYINKGDGEVWNWMVGLAFPDLGRKGDLGGILVGMEPKLTSLTNGVNGGQADRDTSLHVEGFYRFRISDNIAITPGIIWLTAPNHDDRNDDVFVGVLRTVFYF</sequence>
<dbReference type="GO" id="GO:0015288">
    <property type="term" value="F:porin activity"/>
    <property type="evidence" value="ECO:0007669"/>
    <property type="project" value="InterPro"/>
</dbReference>
<comment type="similarity">
    <text evidence="1 2">Belongs to the OprB family.</text>
</comment>
<protein>
    <recommendedName>
        <fullName evidence="4">SLH domain-containing protein</fullName>
    </recommendedName>
</protein>
<dbReference type="Pfam" id="PF00395">
    <property type="entry name" value="SLH"/>
    <property type="match status" value="1"/>
</dbReference>
<evidence type="ECO:0000313" key="5">
    <source>
        <dbReference type="EMBL" id="PSB32473.1"/>
    </source>
</evidence>
<evidence type="ECO:0000256" key="1">
    <source>
        <dbReference type="ARBA" id="ARBA00008769"/>
    </source>
</evidence>
<dbReference type="Pfam" id="PF04966">
    <property type="entry name" value="OprB"/>
    <property type="match status" value="1"/>
</dbReference>
<dbReference type="InterPro" id="IPR038673">
    <property type="entry name" value="OprB_sf"/>
</dbReference>
<dbReference type="Proteomes" id="UP000239576">
    <property type="component" value="Unassembled WGS sequence"/>
</dbReference>
<dbReference type="InterPro" id="IPR001119">
    <property type="entry name" value="SLH_dom"/>
</dbReference>
<keyword evidence="6" id="KW-1185">Reference proteome</keyword>
<evidence type="ECO:0000256" key="3">
    <source>
        <dbReference type="SAM" id="MobiDB-lite"/>
    </source>
</evidence>
<evidence type="ECO:0000259" key="4">
    <source>
        <dbReference type="PROSITE" id="PS51272"/>
    </source>
</evidence>
<dbReference type="EMBL" id="PVWK01000027">
    <property type="protein sequence ID" value="PSB32473.1"/>
    <property type="molecule type" value="Genomic_DNA"/>
</dbReference>
<reference evidence="5 6" key="2">
    <citation type="submission" date="2018-03" db="EMBL/GenBank/DDBJ databases">
        <title>The ancient ancestry and fast evolution of plastids.</title>
        <authorList>
            <person name="Moore K.R."/>
            <person name="Magnabosco C."/>
            <person name="Momper L."/>
            <person name="Gold D.A."/>
            <person name="Bosak T."/>
            <person name="Fournier G.P."/>
        </authorList>
    </citation>
    <scope>NUCLEOTIDE SEQUENCE [LARGE SCALE GENOMIC DNA]</scope>
    <source>
        <strain evidence="5 6">ULC18</strain>
    </source>
</reference>
<feature type="domain" description="SLH" evidence="4">
    <location>
        <begin position="71"/>
        <end position="135"/>
    </location>
</feature>
<feature type="chain" id="PRO_5015369871" description="SLH domain-containing protein" evidence="2">
    <location>
        <begin position="28"/>
        <end position="558"/>
    </location>
</feature>
<comment type="caution">
    <text evidence="5">The sequence shown here is derived from an EMBL/GenBank/DDBJ whole genome shotgun (WGS) entry which is preliminary data.</text>
</comment>
<dbReference type="PANTHER" id="PTHR43308:SF1">
    <property type="entry name" value="OUTER MEMBRANE PROTEIN ALPHA"/>
    <property type="match status" value="1"/>
</dbReference>
<accession>A0A2T1EIE2</accession>
<dbReference type="Gene3D" id="2.40.160.180">
    <property type="entry name" value="Carbohydrate-selective porin OprB"/>
    <property type="match status" value="1"/>
</dbReference>
<dbReference type="InterPro" id="IPR051465">
    <property type="entry name" value="Cell_Envelope_Struct_Comp"/>
</dbReference>
<name>A0A2T1EIE2_9CYAN</name>
<dbReference type="OrthoDB" id="568669at2"/>
<keyword evidence="2" id="KW-0732">Signal</keyword>
<reference evidence="6" key="1">
    <citation type="submission" date="2018-02" db="EMBL/GenBank/DDBJ databases">
        <authorList>
            <person name="Moore K."/>
            <person name="Momper L."/>
        </authorList>
    </citation>
    <scope>NUCLEOTIDE SEQUENCE [LARGE SCALE GENOMIC DNA]</scope>
    <source>
        <strain evidence="6">ULC18</strain>
    </source>
</reference>
<dbReference type="InterPro" id="IPR047684">
    <property type="entry name" value="Por_som-like"/>
</dbReference>
<gene>
    <name evidence="5" type="ORF">C7B82_05635</name>
</gene>
<feature type="region of interest" description="Disordered" evidence="3">
    <location>
        <begin position="37"/>
        <end position="61"/>
    </location>
</feature>
<dbReference type="RefSeq" id="WP_106255336.1">
    <property type="nucleotide sequence ID" value="NZ_CAWNSW010000015.1"/>
</dbReference>
<organism evidence="5 6">
    <name type="scientific">Stenomitos frigidus ULC18</name>
    <dbReference type="NCBI Taxonomy" id="2107698"/>
    <lineage>
        <taxon>Bacteria</taxon>
        <taxon>Bacillati</taxon>
        <taxon>Cyanobacteriota</taxon>
        <taxon>Cyanophyceae</taxon>
        <taxon>Leptolyngbyales</taxon>
        <taxon>Leptolyngbyaceae</taxon>
        <taxon>Stenomitos</taxon>
    </lineage>
</organism>
<dbReference type="NCBIfam" id="NF033921">
    <property type="entry name" value="por_somb"/>
    <property type="match status" value="1"/>
</dbReference>
<dbReference type="PANTHER" id="PTHR43308">
    <property type="entry name" value="OUTER MEMBRANE PROTEIN ALPHA-RELATED"/>
    <property type="match status" value="1"/>
</dbReference>
<evidence type="ECO:0000256" key="2">
    <source>
        <dbReference type="RuleBase" id="RU363072"/>
    </source>
</evidence>
<dbReference type="GO" id="GO:0016020">
    <property type="term" value="C:membrane"/>
    <property type="evidence" value="ECO:0007669"/>
    <property type="project" value="InterPro"/>
</dbReference>
<feature type="compositionally biased region" description="Low complexity" evidence="3">
    <location>
        <begin position="37"/>
        <end position="52"/>
    </location>
</feature>